<dbReference type="Gene3D" id="1.10.238.160">
    <property type="match status" value="1"/>
</dbReference>
<evidence type="ECO:0000313" key="2">
    <source>
        <dbReference type="Proteomes" id="UP000593910"/>
    </source>
</evidence>
<dbReference type="AlphaFoldDB" id="A0A7M1AWJ0"/>
<accession>A0A7M1AWJ0</accession>
<dbReference type="Pfam" id="PF05930">
    <property type="entry name" value="Phage_AlpA"/>
    <property type="match status" value="1"/>
</dbReference>
<dbReference type="EMBL" id="CP041165">
    <property type="protein sequence ID" value="QOP41807.1"/>
    <property type="molecule type" value="Genomic_DNA"/>
</dbReference>
<keyword evidence="2" id="KW-1185">Reference proteome</keyword>
<name>A0A7M1AWJ0_9BACT</name>
<organism evidence="1 2">
    <name type="scientific">Sulfurimonas marina</name>
    <dbReference type="NCBI Taxonomy" id="2590551"/>
    <lineage>
        <taxon>Bacteria</taxon>
        <taxon>Pseudomonadati</taxon>
        <taxon>Campylobacterota</taxon>
        <taxon>Epsilonproteobacteria</taxon>
        <taxon>Campylobacterales</taxon>
        <taxon>Sulfurimonadaceae</taxon>
        <taxon>Sulfurimonas</taxon>
    </lineage>
</organism>
<gene>
    <name evidence="1" type="ORF">FJR03_08695</name>
</gene>
<reference evidence="1 2" key="1">
    <citation type="submission" date="2019-06" db="EMBL/GenBank/DDBJ databases">
        <title>Sulfurimonas gotlandica sp. nov., a chemoautotrophic and psychrotolerant epsilonproteobacterium isolated from a pelagic redoxcline, and an emended description of the genus Sulfurimonas.</title>
        <authorList>
            <person name="Wang S."/>
            <person name="Jiang L."/>
            <person name="Shao Z."/>
        </authorList>
    </citation>
    <scope>NUCLEOTIDE SEQUENCE [LARGE SCALE GENOMIC DNA]</scope>
    <source>
        <strain evidence="1 2">B2</strain>
    </source>
</reference>
<dbReference type="InterPro" id="IPR010260">
    <property type="entry name" value="AlpA"/>
</dbReference>
<sequence length="70" mass="8153">MADRLLRLPDVQEKLGNMSIPVIYRYMEQGILPRPIKLSTRMAVWKESWLDAFIDSLDSGQELKKNFDGQ</sequence>
<dbReference type="KEGG" id="smax:FJR03_08695"/>
<protein>
    <submittedName>
        <fullName evidence="1">AlpA family phage regulatory protein</fullName>
    </submittedName>
</protein>
<dbReference type="Proteomes" id="UP000593910">
    <property type="component" value="Chromosome"/>
</dbReference>
<dbReference type="RefSeq" id="WP_193113128.1">
    <property type="nucleotide sequence ID" value="NZ_CP041165.1"/>
</dbReference>
<evidence type="ECO:0000313" key="1">
    <source>
        <dbReference type="EMBL" id="QOP41807.1"/>
    </source>
</evidence>
<proteinExistence type="predicted"/>